<comment type="caution">
    <text evidence="1">The sequence shown here is derived from an EMBL/GenBank/DDBJ whole genome shotgun (WGS) entry which is preliminary data.</text>
</comment>
<evidence type="ECO:0008006" key="2">
    <source>
        <dbReference type="Google" id="ProtNLM"/>
    </source>
</evidence>
<organism evidence="1">
    <name type="scientific">Mariniphaga anaerophila</name>
    <dbReference type="NCBI Taxonomy" id="1484053"/>
    <lineage>
        <taxon>Bacteria</taxon>
        <taxon>Pseudomonadati</taxon>
        <taxon>Bacteroidota</taxon>
        <taxon>Bacteroidia</taxon>
        <taxon>Marinilabiliales</taxon>
        <taxon>Prolixibacteraceae</taxon>
        <taxon>Mariniphaga</taxon>
    </lineage>
</organism>
<dbReference type="EMBL" id="DSDK01000619">
    <property type="protein sequence ID" value="HDR52178.1"/>
    <property type="molecule type" value="Genomic_DNA"/>
</dbReference>
<protein>
    <recommendedName>
        <fullName evidence="2">Thiamine pyrophosphate enzyme, N-terminal TPP binding domain</fullName>
    </recommendedName>
</protein>
<accession>A0A831PQZ2</accession>
<dbReference type="Proteomes" id="UP000886047">
    <property type="component" value="Unassembled WGS sequence"/>
</dbReference>
<dbReference type="AlphaFoldDB" id="A0A831PQZ2"/>
<name>A0A831PQZ2_9BACT</name>
<dbReference type="InterPro" id="IPR029061">
    <property type="entry name" value="THDP-binding"/>
</dbReference>
<sequence length="89" mass="10059">MLTVAQEFARTLRDLGIRHVFGVPSGNMIDYIEAITSSNHYFGVPIFRVNRFRSYQKVLAGAFSAKRPVIVEAVVNGSEYDELLLRPNK</sequence>
<dbReference type="SUPFAM" id="SSF52518">
    <property type="entry name" value="Thiamin diphosphate-binding fold (THDP-binding)"/>
    <property type="match status" value="1"/>
</dbReference>
<proteinExistence type="predicted"/>
<gene>
    <name evidence="1" type="ORF">ENN90_11265</name>
</gene>
<evidence type="ECO:0000313" key="1">
    <source>
        <dbReference type="EMBL" id="HDR52178.1"/>
    </source>
</evidence>
<reference evidence="1" key="1">
    <citation type="journal article" date="2020" name="mSystems">
        <title>Genome- and Community-Level Interaction Insights into Carbon Utilization and Element Cycling Functions of Hydrothermarchaeota in Hydrothermal Sediment.</title>
        <authorList>
            <person name="Zhou Z."/>
            <person name="Liu Y."/>
            <person name="Xu W."/>
            <person name="Pan J."/>
            <person name="Luo Z.H."/>
            <person name="Li M."/>
        </authorList>
    </citation>
    <scope>NUCLEOTIDE SEQUENCE [LARGE SCALE GENOMIC DNA]</scope>
    <source>
        <strain evidence="1">SpSt-1217</strain>
    </source>
</reference>